<dbReference type="SMART" id="SM00382">
    <property type="entry name" value="AAA"/>
    <property type="match status" value="2"/>
</dbReference>
<feature type="domain" description="ABC transporter" evidence="6">
    <location>
        <begin position="256"/>
        <end position="495"/>
    </location>
</feature>
<dbReference type="GO" id="GO:0016887">
    <property type="term" value="F:ATP hydrolysis activity"/>
    <property type="evidence" value="ECO:0007669"/>
    <property type="project" value="InterPro"/>
</dbReference>
<protein>
    <submittedName>
        <fullName evidence="7">ABC transporter ATP-binding protein</fullName>
    </submittedName>
</protein>
<keyword evidence="3" id="KW-0547">Nucleotide-binding</keyword>
<dbReference type="PROSITE" id="PS00211">
    <property type="entry name" value="ABC_TRANSPORTER_1"/>
    <property type="match status" value="2"/>
</dbReference>
<dbReference type="Gene3D" id="3.40.50.300">
    <property type="entry name" value="P-loop containing nucleotide triphosphate hydrolases"/>
    <property type="match status" value="2"/>
</dbReference>
<comment type="caution">
    <text evidence="7">The sequence shown here is derived from an EMBL/GenBank/DDBJ whole genome shotgun (WGS) entry which is preliminary data.</text>
</comment>
<dbReference type="InterPro" id="IPR027417">
    <property type="entry name" value="P-loop_NTPase"/>
</dbReference>
<dbReference type="InterPro" id="IPR050319">
    <property type="entry name" value="ABC_transp_ATP-bind"/>
</dbReference>
<keyword evidence="4 7" id="KW-0067">ATP-binding</keyword>
<sequence length="503" mass="51262">MSAVRLDRLTLATGGTTIVADLTVSCPDGGALALVGPSGSGKTTTALAVLGHLRPGIRHVGGTVTVGGRRVLPAAGGDRPPVGYVGQDPGLSLNPYARLGATLLAATGRRVPRRDRAGTVAALLHRVGLPGDAAFARRYPHQLSGGQQQRVALAAALARGPRLLVLDEPTTALDLLARDEVRTELARLRADGVALLWISHDLASVGGLVDEVLRLPEGTLGTPAPPPCRRPSVTRSPHPPTLTARPAAGRPRPALLRAVGLTAGYGGATVLDGVDLAVAAGESLGVLGISGVGKSTLARCLVGLHRPAAGEVRLGDAVLPADVRDRDAAQRGAIGLVGQHPAEALHPGQDVFTALARPMRTLLGVRDRAAQRGRVAALLAAVHLPPDCAGRRPAELSGGQRQRVALARALVTDPRVLICDEATAALDDGTAAGVLALLAELRAGRGLAVALITHDPRVAAGTDRLLVLAGGRVLTTGPTAALLPPGADVHALAARLLRPAART</sequence>
<dbReference type="EMBL" id="BMQB01000001">
    <property type="protein sequence ID" value="GGJ74971.1"/>
    <property type="molecule type" value="Genomic_DNA"/>
</dbReference>
<evidence type="ECO:0000256" key="2">
    <source>
        <dbReference type="ARBA" id="ARBA00022448"/>
    </source>
</evidence>
<dbReference type="SUPFAM" id="SSF52540">
    <property type="entry name" value="P-loop containing nucleoside triphosphate hydrolases"/>
    <property type="match status" value="2"/>
</dbReference>
<evidence type="ECO:0000256" key="4">
    <source>
        <dbReference type="ARBA" id="ARBA00022840"/>
    </source>
</evidence>
<dbReference type="PANTHER" id="PTHR43776:SF7">
    <property type="entry name" value="D,D-DIPEPTIDE TRANSPORT ATP-BINDING PROTEIN DDPF-RELATED"/>
    <property type="match status" value="1"/>
</dbReference>
<evidence type="ECO:0000256" key="1">
    <source>
        <dbReference type="ARBA" id="ARBA00005417"/>
    </source>
</evidence>
<comment type="similarity">
    <text evidence="1">Belongs to the ABC transporter superfamily.</text>
</comment>
<accession>A0A8J3AYF1</accession>
<dbReference type="GO" id="GO:0055085">
    <property type="term" value="P:transmembrane transport"/>
    <property type="evidence" value="ECO:0007669"/>
    <property type="project" value="UniProtKB-ARBA"/>
</dbReference>
<evidence type="ECO:0000256" key="3">
    <source>
        <dbReference type="ARBA" id="ARBA00022741"/>
    </source>
</evidence>
<feature type="region of interest" description="Disordered" evidence="5">
    <location>
        <begin position="217"/>
        <end position="249"/>
    </location>
</feature>
<evidence type="ECO:0000259" key="6">
    <source>
        <dbReference type="PROSITE" id="PS50893"/>
    </source>
</evidence>
<reference evidence="7" key="2">
    <citation type="submission" date="2020-09" db="EMBL/GenBank/DDBJ databases">
        <authorList>
            <person name="Sun Q."/>
            <person name="Ohkuma M."/>
        </authorList>
    </citation>
    <scope>NUCLEOTIDE SEQUENCE</scope>
    <source>
        <strain evidence="7">JCM 3090</strain>
    </source>
</reference>
<evidence type="ECO:0000313" key="8">
    <source>
        <dbReference type="Proteomes" id="UP000649739"/>
    </source>
</evidence>
<proteinExistence type="inferred from homology"/>
<dbReference type="InterPro" id="IPR003439">
    <property type="entry name" value="ABC_transporter-like_ATP-bd"/>
</dbReference>
<dbReference type="InterPro" id="IPR003593">
    <property type="entry name" value="AAA+_ATPase"/>
</dbReference>
<keyword evidence="8" id="KW-1185">Reference proteome</keyword>
<dbReference type="GO" id="GO:0005524">
    <property type="term" value="F:ATP binding"/>
    <property type="evidence" value="ECO:0007669"/>
    <property type="project" value="UniProtKB-KW"/>
</dbReference>
<dbReference type="AlphaFoldDB" id="A0A8J3AYF1"/>
<name>A0A8J3AYF1_9ACTN</name>
<keyword evidence="2" id="KW-0813">Transport</keyword>
<organism evidence="7 8">
    <name type="scientific">Pilimelia anulata</name>
    <dbReference type="NCBI Taxonomy" id="53371"/>
    <lineage>
        <taxon>Bacteria</taxon>
        <taxon>Bacillati</taxon>
        <taxon>Actinomycetota</taxon>
        <taxon>Actinomycetes</taxon>
        <taxon>Micromonosporales</taxon>
        <taxon>Micromonosporaceae</taxon>
        <taxon>Pilimelia</taxon>
    </lineage>
</organism>
<dbReference type="CDD" id="cd03257">
    <property type="entry name" value="ABC_NikE_OppD_transporters"/>
    <property type="match status" value="1"/>
</dbReference>
<dbReference type="PROSITE" id="PS50893">
    <property type="entry name" value="ABC_TRANSPORTER_2"/>
    <property type="match status" value="2"/>
</dbReference>
<dbReference type="RefSeq" id="WP_229783208.1">
    <property type="nucleotide sequence ID" value="NZ_BMQB01000001.1"/>
</dbReference>
<dbReference type="Pfam" id="PF00005">
    <property type="entry name" value="ABC_tran"/>
    <property type="match status" value="2"/>
</dbReference>
<dbReference type="InterPro" id="IPR017871">
    <property type="entry name" value="ABC_transporter-like_CS"/>
</dbReference>
<dbReference type="Proteomes" id="UP000649739">
    <property type="component" value="Unassembled WGS sequence"/>
</dbReference>
<dbReference type="PANTHER" id="PTHR43776">
    <property type="entry name" value="TRANSPORT ATP-BINDING PROTEIN"/>
    <property type="match status" value="1"/>
</dbReference>
<evidence type="ECO:0000313" key="7">
    <source>
        <dbReference type="EMBL" id="GGJ74971.1"/>
    </source>
</evidence>
<evidence type="ECO:0000256" key="5">
    <source>
        <dbReference type="SAM" id="MobiDB-lite"/>
    </source>
</evidence>
<feature type="domain" description="ABC transporter" evidence="6">
    <location>
        <begin position="4"/>
        <end position="242"/>
    </location>
</feature>
<gene>
    <name evidence="7" type="ORF">GCM10010123_01180</name>
</gene>
<reference evidence="7" key="1">
    <citation type="journal article" date="2014" name="Int. J. Syst. Evol. Microbiol.">
        <title>Complete genome sequence of Corynebacterium casei LMG S-19264T (=DSM 44701T), isolated from a smear-ripened cheese.</title>
        <authorList>
            <consortium name="US DOE Joint Genome Institute (JGI-PGF)"/>
            <person name="Walter F."/>
            <person name="Albersmeier A."/>
            <person name="Kalinowski J."/>
            <person name="Ruckert C."/>
        </authorList>
    </citation>
    <scope>NUCLEOTIDE SEQUENCE</scope>
    <source>
        <strain evidence="7">JCM 3090</strain>
    </source>
</reference>